<dbReference type="AlphaFoldDB" id="A0AAE0IP24"/>
<feature type="non-terminal residue" evidence="1">
    <location>
        <position position="1"/>
    </location>
</feature>
<evidence type="ECO:0000313" key="2">
    <source>
        <dbReference type="Proteomes" id="UP001286456"/>
    </source>
</evidence>
<feature type="non-terminal residue" evidence="1">
    <location>
        <position position="189"/>
    </location>
</feature>
<protein>
    <submittedName>
        <fullName evidence="1">Uncharacterized protein</fullName>
    </submittedName>
</protein>
<reference evidence="1" key="1">
    <citation type="journal article" date="2023" name="Mol. Phylogenet. Evol.">
        <title>Genome-scale phylogeny and comparative genomics of the fungal order Sordariales.</title>
        <authorList>
            <person name="Hensen N."/>
            <person name="Bonometti L."/>
            <person name="Westerberg I."/>
            <person name="Brannstrom I.O."/>
            <person name="Guillou S."/>
            <person name="Cros-Aarteil S."/>
            <person name="Calhoun S."/>
            <person name="Haridas S."/>
            <person name="Kuo A."/>
            <person name="Mondo S."/>
            <person name="Pangilinan J."/>
            <person name="Riley R."/>
            <person name="LaButti K."/>
            <person name="Andreopoulos B."/>
            <person name="Lipzen A."/>
            <person name="Chen C."/>
            <person name="Yan M."/>
            <person name="Daum C."/>
            <person name="Ng V."/>
            <person name="Clum A."/>
            <person name="Steindorff A."/>
            <person name="Ohm R.A."/>
            <person name="Martin F."/>
            <person name="Silar P."/>
            <person name="Natvig D.O."/>
            <person name="Lalanne C."/>
            <person name="Gautier V."/>
            <person name="Ament-Velasquez S.L."/>
            <person name="Kruys A."/>
            <person name="Hutchinson M.I."/>
            <person name="Powell A.J."/>
            <person name="Barry K."/>
            <person name="Miller A.N."/>
            <person name="Grigoriev I.V."/>
            <person name="Debuchy R."/>
            <person name="Gladieux P."/>
            <person name="Hiltunen Thoren M."/>
            <person name="Johannesson H."/>
        </authorList>
    </citation>
    <scope>NUCLEOTIDE SEQUENCE</scope>
    <source>
        <strain evidence="1">SMH4131-1</strain>
    </source>
</reference>
<reference evidence="1" key="2">
    <citation type="submission" date="2023-06" db="EMBL/GenBank/DDBJ databases">
        <authorList>
            <consortium name="Lawrence Berkeley National Laboratory"/>
            <person name="Haridas S."/>
            <person name="Hensen N."/>
            <person name="Bonometti L."/>
            <person name="Westerberg I."/>
            <person name="Brannstrom I.O."/>
            <person name="Guillou S."/>
            <person name="Cros-Aarteil S."/>
            <person name="Calhoun S."/>
            <person name="Kuo A."/>
            <person name="Mondo S."/>
            <person name="Pangilinan J."/>
            <person name="Riley R."/>
            <person name="Labutti K."/>
            <person name="Andreopoulos B."/>
            <person name="Lipzen A."/>
            <person name="Chen C."/>
            <person name="Yanf M."/>
            <person name="Daum C."/>
            <person name="Ng V."/>
            <person name="Clum A."/>
            <person name="Steindorff A."/>
            <person name="Ohm R."/>
            <person name="Martin F."/>
            <person name="Silar P."/>
            <person name="Natvig D."/>
            <person name="Lalanne C."/>
            <person name="Gautier V."/>
            <person name="Ament-Velasquez S.L."/>
            <person name="Kruys A."/>
            <person name="Hutchinson M.I."/>
            <person name="Powell A.J."/>
            <person name="Barry K."/>
            <person name="Miller A.N."/>
            <person name="Grigoriev I.V."/>
            <person name="Debuchy R."/>
            <person name="Gladieux P."/>
            <person name="Thoren M.H."/>
            <person name="Johannesson H."/>
        </authorList>
    </citation>
    <scope>NUCLEOTIDE SEQUENCE</scope>
    <source>
        <strain evidence="1">SMH4131-1</strain>
    </source>
</reference>
<accession>A0AAE0IP24</accession>
<organism evidence="1 2">
    <name type="scientific">Cercophora scortea</name>
    <dbReference type="NCBI Taxonomy" id="314031"/>
    <lineage>
        <taxon>Eukaryota</taxon>
        <taxon>Fungi</taxon>
        <taxon>Dikarya</taxon>
        <taxon>Ascomycota</taxon>
        <taxon>Pezizomycotina</taxon>
        <taxon>Sordariomycetes</taxon>
        <taxon>Sordariomycetidae</taxon>
        <taxon>Sordariales</taxon>
        <taxon>Lasiosphaeriaceae</taxon>
        <taxon>Cercophora</taxon>
    </lineage>
</organism>
<dbReference type="Proteomes" id="UP001286456">
    <property type="component" value="Unassembled WGS sequence"/>
</dbReference>
<comment type="caution">
    <text evidence="1">The sequence shown here is derived from an EMBL/GenBank/DDBJ whole genome shotgun (WGS) entry which is preliminary data.</text>
</comment>
<gene>
    <name evidence="1" type="ORF">B0T19DRAFT_462183</name>
</gene>
<proteinExistence type="predicted"/>
<evidence type="ECO:0000313" key="1">
    <source>
        <dbReference type="EMBL" id="KAK3328567.1"/>
    </source>
</evidence>
<keyword evidence="2" id="KW-1185">Reference proteome</keyword>
<dbReference type="EMBL" id="JAUEPO010000003">
    <property type="protein sequence ID" value="KAK3328567.1"/>
    <property type="molecule type" value="Genomic_DNA"/>
</dbReference>
<name>A0AAE0IP24_9PEZI</name>
<sequence length="189" mass="20879">ARLSRSRCLGRRVLQPAIRRDSRQSDWPQLLRFECSVSPKPASGPSPTAVHCRILSLLTCRPRPGQGARAGQKGLPPSGMPHVAAGPGPVALAVLEAGLVPLLLQHQRQPRACDGRGGQVAPQLHRLQIRGREVRDRVHLLGQSPQAERLQRGSRQRHLEYQWALALWGQDQGQRVGSQPMPCQLRDQI</sequence>